<dbReference type="SUPFAM" id="SSF144083">
    <property type="entry name" value="Magnesium transport protein CorA, transmembrane region"/>
    <property type="match status" value="1"/>
</dbReference>
<dbReference type="CDD" id="cd12822">
    <property type="entry name" value="TmCorA-like"/>
    <property type="match status" value="1"/>
</dbReference>
<protein>
    <recommendedName>
        <fullName evidence="12">Magnesium transport protein CorA</fullName>
    </recommendedName>
</protein>
<dbReference type="PANTHER" id="PTHR46494">
    <property type="entry name" value="CORA FAMILY METAL ION TRANSPORTER (EUROFUNG)"/>
    <property type="match status" value="1"/>
</dbReference>
<evidence type="ECO:0000256" key="3">
    <source>
        <dbReference type="ARBA" id="ARBA00022448"/>
    </source>
</evidence>
<feature type="transmembrane region" description="Helical" evidence="12">
    <location>
        <begin position="285"/>
        <end position="305"/>
    </location>
</feature>
<evidence type="ECO:0000256" key="1">
    <source>
        <dbReference type="ARBA" id="ARBA00004651"/>
    </source>
</evidence>
<dbReference type="Gene3D" id="1.20.58.340">
    <property type="entry name" value="Magnesium transport protein CorA, transmembrane region"/>
    <property type="match status" value="2"/>
</dbReference>
<dbReference type="GO" id="GO:0005886">
    <property type="term" value="C:plasma membrane"/>
    <property type="evidence" value="ECO:0007669"/>
    <property type="project" value="UniProtKB-SubCell"/>
</dbReference>
<comment type="similarity">
    <text evidence="2 12">Belongs to the CorA metal ion transporter (MIT) (TC 1.A.35) family.</text>
</comment>
<feature type="transmembrane region" description="Helical" evidence="12">
    <location>
        <begin position="253"/>
        <end position="273"/>
    </location>
</feature>
<dbReference type="Pfam" id="PF01544">
    <property type="entry name" value="CorA"/>
    <property type="match status" value="1"/>
</dbReference>
<reference evidence="13 14" key="1">
    <citation type="submission" date="2020-08" db="EMBL/GenBank/DDBJ databases">
        <title>Genomic Encyclopedia of Type Strains, Phase IV (KMG-IV): sequencing the most valuable type-strain genomes for metagenomic binning, comparative biology and taxonomic classification.</title>
        <authorList>
            <person name="Goeker M."/>
        </authorList>
    </citation>
    <scope>NUCLEOTIDE SEQUENCE [LARGE SCALE GENOMIC DNA]</scope>
    <source>
        <strain evidence="13 14">DSM 21458</strain>
    </source>
</reference>
<evidence type="ECO:0000313" key="14">
    <source>
        <dbReference type="Proteomes" id="UP000569951"/>
    </source>
</evidence>
<evidence type="ECO:0000256" key="2">
    <source>
        <dbReference type="ARBA" id="ARBA00009765"/>
    </source>
</evidence>
<dbReference type="RefSeq" id="WP_183985324.1">
    <property type="nucleotide sequence ID" value="NZ_JACHHG010000003.1"/>
</dbReference>
<keyword evidence="3 12" id="KW-0813">Transport</keyword>
<dbReference type="Proteomes" id="UP000569951">
    <property type="component" value="Unassembled WGS sequence"/>
</dbReference>
<dbReference type="FunFam" id="1.20.58.340:FF:000004">
    <property type="entry name" value="Magnesium transport protein CorA"/>
    <property type="match status" value="1"/>
</dbReference>
<dbReference type="GO" id="GO:0015095">
    <property type="term" value="F:magnesium ion transmembrane transporter activity"/>
    <property type="evidence" value="ECO:0007669"/>
    <property type="project" value="UniProtKB-UniRule"/>
</dbReference>
<dbReference type="InterPro" id="IPR045861">
    <property type="entry name" value="CorA_cytoplasmic_dom"/>
</dbReference>
<dbReference type="Gene3D" id="3.30.460.20">
    <property type="entry name" value="CorA soluble domain-like"/>
    <property type="match status" value="1"/>
</dbReference>
<proteinExistence type="inferred from homology"/>
<keyword evidence="5 12" id="KW-0812">Transmembrane</keyword>
<dbReference type="InterPro" id="IPR045863">
    <property type="entry name" value="CorA_TM1_TM2"/>
</dbReference>
<dbReference type="GO" id="GO:0015087">
    <property type="term" value="F:cobalt ion transmembrane transporter activity"/>
    <property type="evidence" value="ECO:0007669"/>
    <property type="project" value="UniProtKB-UniRule"/>
</dbReference>
<keyword evidence="8 12" id="KW-0406">Ion transport</keyword>
<evidence type="ECO:0000256" key="5">
    <source>
        <dbReference type="ARBA" id="ARBA00022692"/>
    </source>
</evidence>
<evidence type="ECO:0000256" key="10">
    <source>
        <dbReference type="ARBA" id="ARBA00034269"/>
    </source>
</evidence>
<gene>
    <name evidence="12" type="primary">corA</name>
    <name evidence="13" type="ORF">HNR42_001082</name>
</gene>
<dbReference type="AlphaFoldDB" id="A0A841I113"/>
<evidence type="ECO:0000256" key="4">
    <source>
        <dbReference type="ARBA" id="ARBA00022475"/>
    </source>
</evidence>
<keyword evidence="9 12" id="KW-0472">Membrane</keyword>
<evidence type="ECO:0000256" key="8">
    <source>
        <dbReference type="ARBA" id="ARBA00023065"/>
    </source>
</evidence>
<comment type="catalytic activity">
    <reaction evidence="10">
        <text>Mg(2+)(in) = Mg(2+)(out)</text>
        <dbReference type="Rhea" id="RHEA:29827"/>
        <dbReference type="ChEBI" id="CHEBI:18420"/>
    </reaction>
</comment>
<keyword evidence="14" id="KW-1185">Reference proteome</keyword>
<keyword evidence="7 12" id="KW-1133">Transmembrane helix</keyword>
<evidence type="ECO:0000313" key="13">
    <source>
        <dbReference type="EMBL" id="MBB6097665.1"/>
    </source>
</evidence>
<evidence type="ECO:0000256" key="9">
    <source>
        <dbReference type="ARBA" id="ARBA00023136"/>
    </source>
</evidence>
<comment type="function">
    <text evidence="11">Mediates influx of magnesium ions. Alternates between open and closed states. Activated by low cytoplasmic Mg(2+) levels. Inactive when cytoplasmic Mg(2+) levels are high.</text>
</comment>
<evidence type="ECO:0000256" key="12">
    <source>
        <dbReference type="RuleBase" id="RU362010"/>
    </source>
</evidence>
<dbReference type="GO" id="GO:0050897">
    <property type="term" value="F:cobalt ion binding"/>
    <property type="evidence" value="ECO:0007669"/>
    <property type="project" value="TreeGrafter"/>
</dbReference>
<dbReference type="EMBL" id="JACHHG010000003">
    <property type="protein sequence ID" value="MBB6097665.1"/>
    <property type="molecule type" value="Genomic_DNA"/>
</dbReference>
<comment type="caution">
    <text evidence="13">The sequence shown here is derived from an EMBL/GenBank/DDBJ whole genome shotgun (WGS) entry which is preliminary data.</text>
</comment>
<keyword evidence="4 12" id="KW-1003">Cell membrane</keyword>
<dbReference type="GO" id="GO:0000287">
    <property type="term" value="F:magnesium ion binding"/>
    <property type="evidence" value="ECO:0007669"/>
    <property type="project" value="TreeGrafter"/>
</dbReference>
<organism evidence="13 14">
    <name type="scientific">Deinobacterium chartae</name>
    <dbReference type="NCBI Taxonomy" id="521158"/>
    <lineage>
        <taxon>Bacteria</taxon>
        <taxon>Thermotogati</taxon>
        <taxon>Deinococcota</taxon>
        <taxon>Deinococci</taxon>
        <taxon>Deinococcales</taxon>
        <taxon>Deinococcaceae</taxon>
        <taxon>Deinobacterium</taxon>
    </lineage>
</organism>
<sequence>MIRAMSLQDGPLEWTGQSEAVWVDVNTPDDLEVARLQASFNLNPIALEDALQVGHWSAFDVYPEHLFLIVRTLAEPRECQERTERVSFFWYPQQRALITVHLEPIDYLDKIWHATSLSGERRIQALLYDLLDSATDTFFEFADAIQERTDDLEERLFSDQRARRPEHFSRSIFEHKRKILHARRLCSNARESVAAFSRHAKSLDLELAPYFQDLVGNLTRVYETLDSAREVLSSVLDVHLNVQSNRMNEIMKTLTTVSTVFLPLTFMAGVWGMNFQYMPELGWPYGYALAWASFLAIALALAAYFRRRGWW</sequence>
<dbReference type="PANTHER" id="PTHR46494:SF1">
    <property type="entry name" value="CORA FAMILY METAL ION TRANSPORTER (EUROFUNG)"/>
    <property type="match status" value="1"/>
</dbReference>
<dbReference type="SUPFAM" id="SSF143865">
    <property type="entry name" value="CorA soluble domain-like"/>
    <property type="match status" value="1"/>
</dbReference>
<dbReference type="InterPro" id="IPR004488">
    <property type="entry name" value="Mg/Co-transport_prot_CorA"/>
</dbReference>
<dbReference type="NCBIfam" id="TIGR00383">
    <property type="entry name" value="corA"/>
    <property type="match status" value="1"/>
</dbReference>
<comment type="subcellular location">
    <subcellularLocation>
        <location evidence="1">Cell membrane</location>
        <topology evidence="1">Multi-pass membrane protein</topology>
    </subcellularLocation>
    <subcellularLocation>
        <location evidence="12">Membrane</location>
        <topology evidence="12">Multi-pass membrane protein</topology>
    </subcellularLocation>
</comment>
<evidence type="ECO:0000256" key="11">
    <source>
        <dbReference type="ARBA" id="ARBA00045497"/>
    </source>
</evidence>
<accession>A0A841I113</accession>
<dbReference type="InterPro" id="IPR002523">
    <property type="entry name" value="MgTranspt_CorA/ZnTranspt_ZntB"/>
</dbReference>
<name>A0A841I113_9DEIO</name>
<evidence type="ECO:0000256" key="6">
    <source>
        <dbReference type="ARBA" id="ARBA00022842"/>
    </source>
</evidence>
<evidence type="ECO:0000256" key="7">
    <source>
        <dbReference type="ARBA" id="ARBA00022989"/>
    </source>
</evidence>
<keyword evidence="6 12" id="KW-0460">Magnesium</keyword>